<feature type="domain" description="D-isomer specific 2-hydroxyacid dehydrogenase NAD-binding" evidence="6">
    <location>
        <begin position="110"/>
        <end position="288"/>
    </location>
</feature>
<evidence type="ECO:0000256" key="2">
    <source>
        <dbReference type="ARBA" id="ARBA00023002"/>
    </source>
</evidence>
<dbReference type="Proteomes" id="UP000215043">
    <property type="component" value="Chromosome"/>
</dbReference>
<evidence type="ECO:0000256" key="1">
    <source>
        <dbReference type="ARBA" id="ARBA00005854"/>
    </source>
</evidence>
<dbReference type="SUPFAM" id="SSF51735">
    <property type="entry name" value="NAD(P)-binding Rossmann-fold domains"/>
    <property type="match status" value="1"/>
</dbReference>
<dbReference type="InterPro" id="IPR006139">
    <property type="entry name" value="D-isomer_2_OHA_DH_cat_dom"/>
</dbReference>
<evidence type="ECO:0000256" key="3">
    <source>
        <dbReference type="ARBA" id="ARBA00023027"/>
    </source>
</evidence>
<dbReference type="PROSITE" id="PS00670">
    <property type="entry name" value="D_2_HYDROXYACID_DH_2"/>
    <property type="match status" value="1"/>
</dbReference>
<dbReference type="Gene3D" id="3.40.50.720">
    <property type="entry name" value="NAD(P)-binding Rossmann-like Domain"/>
    <property type="match status" value="2"/>
</dbReference>
<name>A0A099D6K0_9ACTN</name>
<keyword evidence="2 4" id="KW-0560">Oxidoreductase</keyword>
<dbReference type="GO" id="GO:0030267">
    <property type="term" value="F:glyoxylate reductase (NADPH) activity"/>
    <property type="evidence" value="ECO:0007669"/>
    <property type="project" value="TreeGrafter"/>
</dbReference>
<dbReference type="FunFam" id="3.40.50.720:FF:000203">
    <property type="entry name" value="D-3-phosphoglycerate dehydrogenase (SerA)"/>
    <property type="match status" value="1"/>
</dbReference>
<feature type="domain" description="D-isomer specific 2-hydroxyacid dehydrogenase catalytic" evidence="5">
    <location>
        <begin position="5"/>
        <end position="320"/>
    </location>
</feature>
<dbReference type="EMBL" id="CP022752">
    <property type="protein sequence ID" value="ASU79407.1"/>
    <property type="molecule type" value="Genomic_DNA"/>
</dbReference>
<dbReference type="InterPro" id="IPR036291">
    <property type="entry name" value="NAD(P)-bd_dom_sf"/>
</dbReference>
<evidence type="ECO:0000313" key="7">
    <source>
        <dbReference type="EMBL" id="ASU79407.1"/>
    </source>
</evidence>
<evidence type="ECO:0000259" key="6">
    <source>
        <dbReference type="Pfam" id="PF02826"/>
    </source>
</evidence>
<keyword evidence="9" id="KW-1185">Reference proteome</keyword>
<dbReference type="KEGG" id="aey:CDG81_15180"/>
<dbReference type="InterPro" id="IPR029753">
    <property type="entry name" value="D-isomer_DH_CS"/>
</dbReference>
<evidence type="ECO:0000313" key="8">
    <source>
        <dbReference type="EMBL" id="KGI80980.1"/>
    </source>
</evidence>
<evidence type="ECO:0000259" key="5">
    <source>
        <dbReference type="Pfam" id="PF00389"/>
    </source>
</evidence>
<organism evidence="7 10">
    <name type="scientific">Actinopolyspora erythraea</name>
    <dbReference type="NCBI Taxonomy" id="414996"/>
    <lineage>
        <taxon>Bacteria</taxon>
        <taxon>Bacillati</taxon>
        <taxon>Actinomycetota</taxon>
        <taxon>Actinomycetes</taxon>
        <taxon>Actinopolysporales</taxon>
        <taxon>Actinopolysporaceae</taxon>
        <taxon>Actinopolyspora</taxon>
    </lineage>
</organism>
<evidence type="ECO:0000313" key="9">
    <source>
        <dbReference type="Proteomes" id="UP000029737"/>
    </source>
</evidence>
<dbReference type="OrthoDB" id="117809at2"/>
<dbReference type="CDD" id="cd05301">
    <property type="entry name" value="GDH"/>
    <property type="match status" value="1"/>
</dbReference>
<dbReference type="GO" id="GO:0051287">
    <property type="term" value="F:NAD binding"/>
    <property type="evidence" value="ECO:0007669"/>
    <property type="project" value="InterPro"/>
</dbReference>
<sequence>MTPRILVTRRIPDSAMRLLESAGEVRLCDQDRAMTPAELHEAVRGADAVVTMLHDRVDGELLDAAGSSLRVVANVAVGYDNVDVAALDQRGVLLTNTPGVLTDATADLTFGLLLMTTRRLAEGERLIRSGTPWAWNFSFMLGSGLQGKTLGIVGMGQIGRAVARRALAFGMDVVYTARNRVAAEVENELGADFLPMPELLERSDVVSLHCPLTDSTRHLIDEAALSRMKSSAVLVNTSRGAVVDERALARALREETIAGAGLDVFENEPEVDPELLELDNAVMVPHLGSATSETRTAMAVLAARNVVGVLDGSGPVSPVNG</sequence>
<dbReference type="Pfam" id="PF00389">
    <property type="entry name" value="2-Hacid_dh"/>
    <property type="match status" value="1"/>
</dbReference>
<dbReference type="AlphaFoldDB" id="A0A099D6K0"/>
<evidence type="ECO:0000256" key="4">
    <source>
        <dbReference type="RuleBase" id="RU003719"/>
    </source>
</evidence>
<proteinExistence type="inferred from homology"/>
<gene>
    <name evidence="7" type="ORF">CDG81_15180</name>
    <name evidence="8" type="ORF">IL38_14575</name>
</gene>
<dbReference type="InterPro" id="IPR050223">
    <property type="entry name" value="D-isomer_2-hydroxyacid_DH"/>
</dbReference>
<keyword evidence="3" id="KW-0520">NAD</keyword>
<evidence type="ECO:0000313" key="10">
    <source>
        <dbReference type="Proteomes" id="UP000215043"/>
    </source>
</evidence>
<dbReference type="EMBL" id="JPMV01000025">
    <property type="protein sequence ID" value="KGI80980.1"/>
    <property type="molecule type" value="Genomic_DNA"/>
</dbReference>
<accession>A0A099D6K0</accession>
<dbReference type="GO" id="GO:0016618">
    <property type="term" value="F:hydroxypyruvate reductase [NAD(P)H] activity"/>
    <property type="evidence" value="ECO:0007669"/>
    <property type="project" value="TreeGrafter"/>
</dbReference>
<reference evidence="8 9" key="1">
    <citation type="journal article" date="2014" name="PLoS ONE">
        <title>Identification and Characterization of a New Erythromycin Biosynthetic Gene Cluster in Actinopolyspora erythraea YIM90600, a Novel Erythronolide-Producing Halophilic Actinomycete Isolated from Salt Field.</title>
        <authorList>
            <person name="Chen D."/>
            <person name="Feng J."/>
            <person name="Huang L."/>
            <person name="Zhang Q."/>
            <person name="Wu J."/>
            <person name="Zhu X."/>
            <person name="Duan Y."/>
            <person name="Xu Z."/>
        </authorList>
    </citation>
    <scope>NUCLEOTIDE SEQUENCE [LARGE SCALE GENOMIC DNA]</scope>
    <source>
        <strain evidence="8 9">YIM90600</strain>
    </source>
</reference>
<protein>
    <submittedName>
        <fullName evidence="7">D-glycerate dehydrogenase</fullName>
    </submittedName>
    <submittedName>
        <fullName evidence="8">Glyoxylate reductase</fullName>
    </submittedName>
</protein>
<dbReference type="GO" id="GO:0005829">
    <property type="term" value="C:cytosol"/>
    <property type="evidence" value="ECO:0007669"/>
    <property type="project" value="TreeGrafter"/>
</dbReference>
<dbReference type="PROSITE" id="PS00671">
    <property type="entry name" value="D_2_HYDROXYACID_DH_3"/>
    <property type="match status" value="1"/>
</dbReference>
<dbReference type="Proteomes" id="UP000029737">
    <property type="component" value="Unassembled WGS sequence"/>
</dbReference>
<dbReference type="HOGENOM" id="CLU_019796_1_2_11"/>
<dbReference type="PANTHER" id="PTHR10996:SF283">
    <property type="entry name" value="GLYOXYLATE_HYDROXYPYRUVATE REDUCTASE B"/>
    <property type="match status" value="1"/>
</dbReference>
<dbReference type="RefSeq" id="WP_043574539.1">
    <property type="nucleotide sequence ID" value="NZ_CP022752.1"/>
</dbReference>
<dbReference type="InterPro" id="IPR006140">
    <property type="entry name" value="D-isomer_DH_NAD-bd"/>
</dbReference>
<reference evidence="7 10" key="2">
    <citation type="submission" date="2017-08" db="EMBL/GenBank/DDBJ databases">
        <title>The complete genome sequence of moderately halophilic actinomycete Actinopolyspora erythraea YIM 90600, the producer of novel erythromycin, novel actinopolysporins A-C and tubercidin.</title>
        <authorList>
            <person name="Yin M."/>
            <person name="Tang S."/>
        </authorList>
    </citation>
    <scope>NUCLEOTIDE SEQUENCE [LARGE SCALE GENOMIC DNA]</scope>
    <source>
        <strain evidence="7 10">YIM 90600</strain>
    </source>
</reference>
<dbReference type="eggNOG" id="COG1052">
    <property type="taxonomic scope" value="Bacteria"/>
</dbReference>
<comment type="similarity">
    <text evidence="1 4">Belongs to the D-isomer specific 2-hydroxyacid dehydrogenase family.</text>
</comment>
<dbReference type="Pfam" id="PF02826">
    <property type="entry name" value="2-Hacid_dh_C"/>
    <property type="match status" value="1"/>
</dbReference>
<dbReference type="PANTHER" id="PTHR10996">
    <property type="entry name" value="2-HYDROXYACID DEHYDROGENASE-RELATED"/>
    <property type="match status" value="1"/>
</dbReference>
<dbReference type="SUPFAM" id="SSF52283">
    <property type="entry name" value="Formate/glycerate dehydrogenase catalytic domain-like"/>
    <property type="match status" value="1"/>
</dbReference>